<dbReference type="PANTHER" id="PTHR12526">
    <property type="entry name" value="GLYCOSYLTRANSFERASE"/>
    <property type="match status" value="1"/>
</dbReference>
<sequence length="628" mass="65786">MTAIADAAYLVLSSRLVPGLDGGYTVATLARARSIQDAGATAPLLLTLDPAAPSAHAEHRRVFADRGEIASVDRMRNLFDDALADPLWLRAAAVSGEPAIGVEYREIAGENTGPVLSIPVIAGDPDWHLTDAAVVVHGYGVIPGGFGALYLTWLQHVVAGLRAEDPERIVVVVCESRQLGELIAGWSDPHVRIIHTVHNSHLEPPYEDPNGAINGLWTRWFDVINRFDAVLWPTAAQRADVEARFGARDTFAVVPNPVEQMHSHGAGAHVEQRVGANAHRGTTANAEHGAGADAENGTIAHAEHGASAHVEHGVGRTANGVDAENGTNAPAEHGAGAHVEHGVGRTATAHAEGGAGAHVEHGVGRTATAHAEHDAGAHVEHGVGANAHRGRTANMGHRAGADAENGTNAPAERGAGASDADLLQPRAGDIDPRSAATDLHRGATDPHRVVMLGRIAAQKRVDLAVHAWARVIVEVPDAHLDIYGDGPLREQIGELIDELGVAASITLHGHVDDRDAAFSRAALMLVSTAYEGQGLSIAEALVRGLPVVSFDVRYGPRETIGDAGVLVPPGDVAALADAVIALLSDDERRRTLAVRAIEEGRRLAPEAVTRALVPVLERVLATPSRRAP</sequence>
<keyword evidence="3" id="KW-1185">Reference proteome</keyword>
<keyword evidence="2" id="KW-0328">Glycosyltransferase</keyword>
<feature type="compositionally biased region" description="Basic and acidic residues" evidence="1">
    <location>
        <begin position="428"/>
        <end position="442"/>
    </location>
</feature>
<keyword evidence="2" id="KW-0808">Transferase</keyword>
<feature type="region of interest" description="Disordered" evidence="1">
    <location>
        <begin position="396"/>
        <end position="442"/>
    </location>
</feature>
<evidence type="ECO:0000313" key="2">
    <source>
        <dbReference type="EMBL" id="MEJ1156067.1"/>
    </source>
</evidence>
<evidence type="ECO:0000256" key="1">
    <source>
        <dbReference type="SAM" id="MobiDB-lite"/>
    </source>
</evidence>
<name>A0ABU8LUZ8_9MICO</name>
<gene>
    <name evidence="2" type="ORF">WDU96_10720</name>
</gene>
<comment type="caution">
    <text evidence="2">The sequence shown here is derived from an EMBL/GenBank/DDBJ whole genome shotgun (WGS) entry which is preliminary data.</text>
</comment>
<dbReference type="Proteomes" id="UP001368654">
    <property type="component" value="Unassembled WGS sequence"/>
</dbReference>
<dbReference type="PANTHER" id="PTHR12526:SF630">
    <property type="entry name" value="GLYCOSYLTRANSFERASE"/>
    <property type="match status" value="1"/>
</dbReference>
<evidence type="ECO:0000313" key="3">
    <source>
        <dbReference type="Proteomes" id="UP001368654"/>
    </source>
</evidence>
<accession>A0ABU8LUZ8</accession>
<dbReference type="RefSeq" id="WP_337338513.1">
    <property type="nucleotide sequence ID" value="NZ_JBBDGL010000003.1"/>
</dbReference>
<dbReference type="EMBL" id="JBBDGL010000003">
    <property type="protein sequence ID" value="MEJ1156067.1"/>
    <property type="molecule type" value="Genomic_DNA"/>
</dbReference>
<dbReference type="EC" id="2.4.-.-" evidence="2"/>
<protein>
    <submittedName>
        <fullName evidence="2">Glycosyltransferase</fullName>
        <ecNumber evidence="2">2.4.-.-</ecNumber>
    </submittedName>
</protein>
<proteinExistence type="predicted"/>
<dbReference type="GO" id="GO:0016757">
    <property type="term" value="F:glycosyltransferase activity"/>
    <property type="evidence" value="ECO:0007669"/>
    <property type="project" value="UniProtKB-KW"/>
</dbReference>
<dbReference type="SUPFAM" id="SSF53756">
    <property type="entry name" value="UDP-Glycosyltransferase/glycogen phosphorylase"/>
    <property type="match status" value="2"/>
</dbReference>
<dbReference type="Gene3D" id="3.40.50.2000">
    <property type="entry name" value="Glycogen Phosphorylase B"/>
    <property type="match status" value="2"/>
</dbReference>
<organism evidence="2 3">
    <name type="scientific">Microbacterium marmarense</name>
    <dbReference type="NCBI Taxonomy" id="3122051"/>
    <lineage>
        <taxon>Bacteria</taxon>
        <taxon>Bacillati</taxon>
        <taxon>Actinomycetota</taxon>
        <taxon>Actinomycetes</taxon>
        <taxon>Micrococcales</taxon>
        <taxon>Microbacteriaceae</taxon>
        <taxon>Microbacterium</taxon>
    </lineage>
</organism>
<reference evidence="2 3" key="1">
    <citation type="submission" date="2024-02" db="EMBL/GenBank/DDBJ databases">
        <authorList>
            <person name="Saticioglu I.B."/>
        </authorList>
    </citation>
    <scope>NUCLEOTIDE SEQUENCE [LARGE SCALE GENOMIC DNA]</scope>
    <source>
        <strain evidence="2 3">Mu-86</strain>
    </source>
</reference>
<dbReference type="Pfam" id="PF13692">
    <property type="entry name" value="Glyco_trans_1_4"/>
    <property type="match status" value="1"/>
</dbReference>